<feature type="transmembrane region" description="Helical" evidence="1">
    <location>
        <begin position="20"/>
        <end position="44"/>
    </location>
</feature>
<feature type="transmembrane region" description="Helical" evidence="1">
    <location>
        <begin position="254"/>
        <end position="272"/>
    </location>
</feature>
<dbReference type="PROSITE" id="PS51257">
    <property type="entry name" value="PROKAR_LIPOPROTEIN"/>
    <property type="match status" value="1"/>
</dbReference>
<dbReference type="InterPro" id="IPR010627">
    <property type="entry name" value="Prepilin_pept_A24_N"/>
</dbReference>
<dbReference type="Pfam" id="PF06750">
    <property type="entry name" value="A24_N_bact"/>
    <property type="match status" value="1"/>
</dbReference>
<name>A0AAW8PYN3_VIBPH</name>
<feature type="transmembrane region" description="Helical" evidence="1">
    <location>
        <begin position="227"/>
        <end position="248"/>
    </location>
</feature>
<dbReference type="GO" id="GO:0004190">
    <property type="term" value="F:aspartic-type endopeptidase activity"/>
    <property type="evidence" value="ECO:0007669"/>
    <property type="project" value="TreeGrafter"/>
</dbReference>
<dbReference type="GO" id="GO:0005886">
    <property type="term" value="C:plasma membrane"/>
    <property type="evidence" value="ECO:0007669"/>
    <property type="project" value="TreeGrafter"/>
</dbReference>
<keyword evidence="1" id="KW-0472">Membrane</keyword>
<evidence type="ECO:0000256" key="1">
    <source>
        <dbReference type="SAM" id="Phobius"/>
    </source>
</evidence>
<comment type="caution">
    <text evidence="3">The sequence shown here is derived from an EMBL/GenBank/DDBJ whole genome shotgun (WGS) entry which is preliminary data.</text>
</comment>
<feature type="transmembrane region" description="Helical" evidence="1">
    <location>
        <begin position="116"/>
        <end position="133"/>
    </location>
</feature>
<organism evidence="3 4">
    <name type="scientific">Vibrio parahaemolyticus</name>
    <dbReference type="NCBI Taxonomy" id="670"/>
    <lineage>
        <taxon>Bacteria</taxon>
        <taxon>Pseudomonadati</taxon>
        <taxon>Pseudomonadota</taxon>
        <taxon>Gammaproteobacteria</taxon>
        <taxon>Vibrionales</taxon>
        <taxon>Vibrionaceae</taxon>
        <taxon>Vibrio</taxon>
    </lineage>
</organism>
<accession>A0AAW8PYN3</accession>
<dbReference type="PANTHER" id="PTHR30487:SF0">
    <property type="entry name" value="PREPILIN LEADER PEPTIDASE_N-METHYLTRANSFERASE-RELATED"/>
    <property type="match status" value="1"/>
</dbReference>
<dbReference type="RefSeq" id="WP_311019540.1">
    <property type="nucleotide sequence ID" value="NZ_JAUHGG010000003.1"/>
</dbReference>
<feature type="transmembrane region" description="Helical" evidence="1">
    <location>
        <begin position="189"/>
        <end position="207"/>
    </location>
</feature>
<feature type="transmembrane region" description="Helical" evidence="1">
    <location>
        <begin position="164"/>
        <end position="183"/>
    </location>
</feature>
<feature type="domain" description="Prepilin peptidase A24 N-terminal" evidence="2">
    <location>
        <begin position="32"/>
        <end position="132"/>
    </location>
</feature>
<evidence type="ECO:0000313" key="3">
    <source>
        <dbReference type="EMBL" id="MDS1820763.1"/>
    </source>
</evidence>
<proteinExistence type="predicted"/>
<dbReference type="EMBL" id="JAUHGG010000003">
    <property type="protein sequence ID" value="MDS1820763.1"/>
    <property type="molecule type" value="Genomic_DNA"/>
</dbReference>
<dbReference type="InterPro" id="IPR050882">
    <property type="entry name" value="Prepilin_peptidase/N-MTase"/>
</dbReference>
<keyword evidence="1" id="KW-1133">Transmembrane helix</keyword>
<evidence type="ECO:0000313" key="4">
    <source>
        <dbReference type="Proteomes" id="UP001253193"/>
    </source>
</evidence>
<dbReference type="PANTHER" id="PTHR30487">
    <property type="entry name" value="TYPE 4 PREPILIN-LIKE PROTEINS LEADER PEPTIDE-PROCESSING ENZYME"/>
    <property type="match status" value="1"/>
</dbReference>
<sequence>MTVELLKELQNIIFETFYMYPQWVSAALIATIGACIGSFINVVAYRAPLIQKAKEEQYVVDNYGLEQPKPCFSNNLRSHCPTCMEKIPALLNIPIFGWLLLKGKSKCCGETISPKYILIELLTAAFATGVFMIHGQIDLQLILALVAIFAAITISIIDFSHKLIFDKHAVIYCASTLFYLHIYSGQSDFIFTGALLTLILYLGVIGYQGIRNTVMKSDVQMMGDGDWSLWFVMFCIISSLEPEVSGLISRTAESVLLVAALGFLTLILGLILDKALKGRVTLSQEFPAAPSILCASIGLVLTTL</sequence>
<dbReference type="GO" id="GO:0006465">
    <property type="term" value="P:signal peptide processing"/>
    <property type="evidence" value="ECO:0007669"/>
    <property type="project" value="TreeGrafter"/>
</dbReference>
<protein>
    <submittedName>
        <fullName evidence="3">Prepilin peptidase</fullName>
    </submittedName>
</protein>
<feature type="transmembrane region" description="Helical" evidence="1">
    <location>
        <begin position="139"/>
        <end position="157"/>
    </location>
</feature>
<gene>
    <name evidence="3" type="ORF">QX249_08835</name>
</gene>
<reference evidence="3" key="1">
    <citation type="submission" date="2023-06" db="EMBL/GenBank/DDBJ databases">
        <title>Genomic Diversity of Vibrio spp. and Metagenomic Analysis of Pathogens in Florida Gulf Coastal Waters Following Hurricane Ian.</title>
        <authorList>
            <person name="Brumfield K.D."/>
        </authorList>
    </citation>
    <scope>NUCLEOTIDE SEQUENCE</scope>
    <source>
        <strain evidence="3">WBS2B-138</strain>
    </source>
</reference>
<dbReference type="Proteomes" id="UP001253193">
    <property type="component" value="Unassembled WGS sequence"/>
</dbReference>
<dbReference type="AlphaFoldDB" id="A0AAW8PYN3"/>
<evidence type="ECO:0000259" key="2">
    <source>
        <dbReference type="Pfam" id="PF06750"/>
    </source>
</evidence>
<keyword evidence="1" id="KW-0812">Transmembrane</keyword>